<dbReference type="Gene3D" id="3.40.190.10">
    <property type="entry name" value="Periplasmic binding protein-like II"/>
    <property type="match status" value="2"/>
</dbReference>
<protein>
    <submittedName>
        <fullName evidence="4">Amino acid ABC transporter substrate-binding protein</fullName>
    </submittedName>
</protein>
<evidence type="ECO:0000313" key="4">
    <source>
        <dbReference type="EMBL" id="NNM72798.1"/>
    </source>
</evidence>
<gene>
    <name evidence="4" type="ORF">HJG44_10460</name>
</gene>
<evidence type="ECO:0000256" key="2">
    <source>
        <dbReference type="SAM" id="SignalP"/>
    </source>
</evidence>
<dbReference type="PANTHER" id="PTHR35936:SF17">
    <property type="entry name" value="ARGININE-BINDING EXTRACELLULAR PROTEIN ARTP"/>
    <property type="match status" value="1"/>
</dbReference>
<reference evidence="4 5" key="1">
    <citation type="submission" date="2020-04" db="EMBL/GenBank/DDBJ databases">
        <title>Enterovirga sp. isolate from soil.</title>
        <authorList>
            <person name="Chea S."/>
            <person name="Kim D.-U."/>
        </authorList>
    </citation>
    <scope>NUCLEOTIDE SEQUENCE [LARGE SCALE GENOMIC DNA]</scope>
    <source>
        <strain evidence="4 5">DB1703</strain>
    </source>
</reference>
<sequence length="258" mass="28029">MSPRARLSRRSLLWAAIVCATLSGPALAQQQQTLKVGSTPTGIPFTFLDTQSNKIQGIMVDIAEAIGKDAGFAIQVEPMQFSALIGSLTSGRIDLIAAAMYITDARKQVIDFSGPIYTYGDGLFVPKSDTKEYRDINDLKGMAVGVQVGTAFVEPLQKSGLFSEVKLYDTIPDILRDVNAGRIRAGFADYPIVAYNLQQGRFPEVRLVRGYKPMVVGSVGIGVRKTDGELLRKVNASLDKLKADGTIKKILAKWGLEE</sequence>
<keyword evidence="1 2" id="KW-0732">Signal</keyword>
<dbReference type="CDD" id="cd13530">
    <property type="entry name" value="PBP2_peptides_like"/>
    <property type="match status" value="1"/>
</dbReference>
<dbReference type="AlphaFoldDB" id="A0A849I5Y7"/>
<feature type="signal peptide" evidence="2">
    <location>
        <begin position="1"/>
        <end position="28"/>
    </location>
</feature>
<organism evidence="4 5">
    <name type="scientific">Enterovirga aerilata</name>
    <dbReference type="NCBI Taxonomy" id="2730920"/>
    <lineage>
        <taxon>Bacteria</taxon>
        <taxon>Pseudomonadati</taxon>
        <taxon>Pseudomonadota</taxon>
        <taxon>Alphaproteobacteria</taxon>
        <taxon>Hyphomicrobiales</taxon>
        <taxon>Methylobacteriaceae</taxon>
        <taxon>Enterovirga</taxon>
    </lineage>
</organism>
<dbReference type="Proteomes" id="UP000564885">
    <property type="component" value="Unassembled WGS sequence"/>
</dbReference>
<dbReference type="RefSeq" id="WP_171218327.1">
    <property type="nucleotide sequence ID" value="NZ_JABEPP010000003.1"/>
</dbReference>
<comment type="caution">
    <text evidence="4">The sequence shown here is derived from an EMBL/GenBank/DDBJ whole genome shotgun (WGS) entry which is preliminary data.</text>
</comment>
<dbReference type="SMART" id="SM00062">
    <property type="entry name" value="PBPb"/>
    <property type="match status" value="1"/>
</dbReference>
<keyword evidence="5" id="KW-1185">Reference proteome</keyword>
<evidence type="ECO:0000259" key="3">
    <source>
        <dbReference type="SMART" id="SM00062"/>
    </source>
</evidence>
<dbReference type="EMBL" id="JABEPP010000003">
    <property type="protein sequence ID" value="NNM72798.1"/>
    <property type="molecule type" value="Genomic_DNA"/>
</dbReference>
<feature type="domain" description="Solute-binding protein family 3/N-terminal" evidence="3">
    <location>
        <begin position="33"/>
        <end position="258"/>
    </location>
</feature>
<name>A0A849I5Y7_9HYPH</name>
<dbReference type="SUPFAM" id="SSF53850">
    <property type="entry name" value="Periplasmic binding protein-like II"/>
    <property type="match status" value="1"/>
</dbReference>
<dbReference type="PANTHER" id="PTHR35936">
    <property type="entry name" value="MEMBRANE-BOUND LYTIC MUREIN TRANSGLYCOSYLASE F"/>
    <property type="match status" value="1"/>
</dbReference>
<dbReference type="Pfam" id="PF00497">
    <property type="entry name" value="SBP_bac_3"/>
    <property type="match status" value="1"/>
</dbReference>
<accession>A0A849I5Y7</accession>
<feature type="chain" id="PRO_5032638500" evidence="2">
    <location>
        <begin position="29"/>
        <end position="258"/>
    </location>
</feature>
<dbReference type="InterPro" id="IPR001638">
    <property type="entry name" value="Solute-binding_3/MltF_N"/>
</dbReference>
<proteinExistence type="predicted"/>
<evidence type="ECO:0000256" key="1">
    <source>
        <dbReference type="ARBA" id="ARBA00022729"/>
    </source>
</evidence>
<evidence type="ECO:0000313" key="5">
    <source>
        <dbReference type="Proteomes" id="UP000564885"/>
    </source>
</evidence>